<evidence type="ECO:0000313" key="5">
    <source>
        <dbReference type="Proteomes" id="UP001206925"/>
    </source>
</evidence>
<reference evidence="4" key="1">
    <citation type="submission" date="2022-06" db="EMBL/GenBank/DDBJ databases">
        <title>Uncovering the hologenomic basis of an extraordinary plant invasion.</title>
        <authorList>
            <person name="Bieker V.C."/>
            <person name="Martin M.D."/>
            <person name="Gilbert T."/>
            <person name="Hodgins K."/>
            <person name="Battlay P."/>
            <person name="Petersen B."/>
            <person name="Wilson J."/>
        </authorList>
    </citation>
    <scope>NUCLEOTIDE SEQUENCE</scope>
    <source>
        <strain evidence="4">AA19_3_7</strain>
        <tissue evidence="4">Leaf</tissue>
    </source>
</reference>
<organism evidence="4 5">
    <name type="scientific">Ambrosia artemisiifolia</name>
    <name type="common">Common ragweed</name>
    <dbReference type="NCBI Taxonomy" id="4212"/>
    <lineage>
        <taxon>Eukaryota</taxon>
        <taxon>Viridiplantae</taxon>
        <taxon>Streptophyta</taxon>
        <taxon>Embryophyta</taxon>
        <taxon>Tracheophyta</taxon>
        <taxon>Spermatophyta</taxon>
        <taxon>Magnoliopsida</taxon>
        <taxon>eudicotyledons</taxon>
        <taxon>Gunneridae</taxon>
        <taxon>Pentapetalae</taxon>
        <taxon>asterids</taxon>
        <taxon>campanulids</taxon>
        <taxon>Asterales</taxon>
        <taxon>Asteraceae</taxon>
        <taxon>Asteroideae</taxon>
        <taxon>Heliantheae alliance</taxon>
        <taxon>Heliantheae</taxon>
        <taxon>Ambrosia</taxon>
    </lineage>
</organism>
<dbReference type="Gene3D" id="3.40.910.10">
    <property type="entry name" value="Deoxyhypusine synthase"/>
    <property type="match status" value="3"/>
</dbReference>
<gene>
    <name evidence="4" type="ORF">M8C21_007844</name>
</gene>
<dbReference type="AlphaFoldDB" id="A0AAD5CWB0"/>
<name>A0AAD5CWB0_AMBAR</name>
<keyword evidence="5" id="KW-1185">Reference proteome</keyword>
<dbReference type="PANTHER" id="PTHR11703">
    <property type="entry name" value="DEOXYHYPUSINE SYNTHASE"/>
    <property type="match status" value="1"/>
</dbReference>
<keyword evidence="3" id="KW-0520">NAD</keyword>
<evidence type="ECO:0000256" key="3">
    <source>
        <dbReference type="ARBA" id="ARBA00023027"/>
    </source>
</evidence>
<comment type="cofactor">
    <cofactor evidence="1">
        <name>NAD(+)</name>
        <dbReference type="ChEBI" id="CHEBI:57540"/>
    </cofactor>
</comment>
<dbReference type="GO" id="GO:0034038">
    <property type="term" value="F:deoxyhypusine synthase activity"/>
    <property type="evidence" value="ECO:0007669"/>
    <property type="project" value="TreeGrafter"/>
</dbReference>
<evidence type="ECO:0000313" key="4">
    <source>
        <dbReference type="EMBL" id="KAI7748114.1"/>
    </source>
</evidence>
<proteinExistence type="inferred from homology"/>
<sequence length="341" mass="38463">MGKVAKEAEVMEKLRSAVFKESESLEGVCAKIEGYDFNRGVSRSQIVKSLGSTGFQASHLDDAIKIVNQMLEWRLSDEDVAEDCSVEEKDLTYRESVKCKIFLGFNLNLNSAGVREYIRYLAQHRMVDVIVTTHKGIEEDIIKCLLDTYNGGYAQLDCIGKYRKLEEWIVPIFDKMLEEQNTEHVLWTPSRITARLGKEINNESSYLYWAYKGYAIYQSKFLTDDTIYIVAMNGEAVHANPRKTGMIFLGGGLPKHHICNANMMRNGADYAVIINTAKEFDGSDSGAHPDETVSWGKICPGAKSVKVQCDATIAFPLIVADTFAARRENKRNKTKFMINSY</sequence>
<dbReference type="SUPFAM" id="SSF52467">
    <property type="entry name" value="DHS-like NAD/FAD-binding domain"/>
    <property type="match status" value="1"/>
</dbReference>
<protein>
    <recommendedName>
        <fullName evidence="6">Deoxyhypusine synthase</fullName>
    </recommendedName>
</protein>
<accession>A0AAD5CWB0</accession>
<evidence type="ECO:0008006" key="6">
    <source>
        <dbReference type="Google" id="ProtNLM"/>
    </source>
</evidence>
<dbReference type="GO" id="GO:0005737">
    <property type="term" value="C:cytoplasm"/>
    <property type="evidence" value="ECO:0007669"/>
    <property type="project" value="TreeGrafter"/>
</dbReference>
<dbReference type="FunFam" id="3.40.910.10:FF:000010">
    <property type="entry name" value="Deoxyhypusine synthase"/>
    <property type="match status" value="1"/>
</dbReference>
<dbReference type="InterPro" id="IPR002773">
    <property type="entry name" value="Deoxyhypusine_synthase"/>
</dbReference>
<comment type="similarity">
    <text evidence="2">Belongs to the deoxyhypusine synthase family.</text>
</comment>
<dbReference type="EMBL" id="JAMZMK010006603">
    <property type="protein sequence ID" value="KAI7748114.1"/>
    <property type="molecule type" value="Genomic_DNA"/>
</dbReference>
<evidence type="ECO:0000256" key="2">
    <source>
        <dbReference type="ARBA" id="ARBA00009892"/>
    </source>
</evidence>
<comment type="caution">
    <text evidence="4">The sequence shown here is derived from an EMBL/GenBank/DDBJ whole genome shotgun (WGS) entry which is preliminary data.</text>
</comment>
<dbReference type="InterPro" id="IPR036982">
    <property type="entry name" value="Deoxyhypusine_synthase_sf"/>
</dbReference>
<evidence type="ECO:0000256" key="1">
    <source>
        <dbReference type="ARBA" id="ARBA00001911"/>
    </source>
</evidence>
<dbReference type="Proteomes" id="UP001206925">
    <property type="component" value="Unassembled WGS sequence"/>
</dbReference>
<dbReference type="Pfam" id="PF01916">
    <property type="entry name" value="DS"/>
    <property type="match status" value="3"/>
</dbReference>
<dbReference type="PANTHER" id="PTHR11703:SF0">
    <property type="entry name" value="DEOXYHYPUSINE SYNTHASE"/>
    <property type="match status" value="1"/>
</dbReference>
<dbReference type="InterPro" id="IPR029035">
    <property type="entry name" value="DHS-like_NAD/FAD-binding_dom"/>
</dbReference>